<keyword evidence="8" id="KW-0735">Signal-anchor</keyword>
<evidence type="ECO:0000256" key="1">
    <source>
        <dbReference type="ARBA" id="ARBA00001936"/>
    </source>
</evidence>
<keyword evidence="11 13" id="KW-0472">Membrane</keyword>
<dbReference type="InterPro" id="IPR001079">
    <property type="entry name" value="Galectin_CRD"/>
</dbReference>
<evidence type="ECO:0000256" key="12">
    <source>
        <dbReference type="ARBA" id="ARBA00023211"/>
    </source>
</evidence>
<dbReference type="Proteomes" id="UP000596660">
    <property type="component" value="Unplaced"/>
</dbReference>
<feature type="domain" description="Galectin" evidence="14">
    <location>
        <begin position="144"/>
        <end position="350"/>
    </location>
</feature>
<dbReference type="UniPathway" id="UPA00378"/>
<dbReference type="SUPFAM" id="SSF49899">
    <property type="entry name" value="Concanavalin A-like lectins/glucanases"/>
    <property type="match status" value="1"/>
</dbReference>
<evidence type="ECO:0000256" key="8">
    <source>
        <dbReference type="ARBA" id="ARBA00022968"/>
    </source>
</evidence>
<evidence type="ECO:0000256" key="3">
    <source>
        <dbReference type="ARBA" id="ARBA00004922"/>
    </source>
</evidence>
<dbReference type="FunFam" id="3.90.550.50:FF:000005">
    <property type="entry name" value="Hydroxyproline O-galactosyltransferase"/>
    <property type="match status" value="1"/>
</dbReference>
<evidence type="ECO:0000256" key="11">
    <source>
        <dbReference type="ARBA" id="ARBA00023136"/>
    </source>
</evidence>
<gene>
    <name evidence="15" type="primary">LOC110698058</name>
</gene>
<dbReference type="EnsemblPlants" id="AUR62026296-RA">
    <property type="protein sequence ID" value="AUR62026296-RA:cds"/>
    <property type="gene ID" value="AUR62026296"/>
</dbReference>
<keyword evidence="9 13" id="KW-1133">Transmembrane helix</keyword>
<dbReference type="GeneID" id="110698058"/>
<dbReference type="CDD" id="cd00070">
    <property type="entry name" value="GLECT"/>
    <property type="match status" value="1"/>
</dbReference>
<keyword evidence="16" id="KW-1185">Reference proteome</keyword>
<accession>A0A803MB29</accession>
<dbReference type="KEGG" id="cqi:110698058"/>
<comment type="pathway">
    <text evidence="3">Protein modification; protein glycosylation.</text>
</comment>
<dbReference type="Pfam" id="PF00337">
    <property type="entry name" value="Gal-bind_lectin"/>
    <property type="match status" value="1"/>
</dbReference>
<dbReference type="Gene3D" id="3.90.550.50">
    <property type="match status" value="1"/>
</dbReference>
<keyword evidence="10" id="KW-0333">Golgi apparatus</keyword>
<dbReference type="Gene3D" id="2.60.120.200">
    <property type="match status" value="1"/>
</dbReference>
<reference evidence="15" key="1">
    <citation type="journal article" date="2017" name="Nature">
        <title>The genome of Chenopodium quinoa.</title>
        <authorList>
            <person name="Jarvis D.E."/>
            <person name="Ho Y.S."/>
            <person name="Lightfoot D.J."/>
            <person name="Schmoeckel S.M."/>
            <person name="Li B."/>
            <person name="Borm T.J.A."/>
            <person name="Ohyanagi H."/>
            <person name="Mineta K."/>
            <person name="Michell C.T."/>
            <person name="Saber N."/>
            <person name="Kharbatia N.M."/>
            <person name="Rupper R.R."/>
            <person name="Sharp A.R."/>
            <person name="Dally N."/>
            <person name="Boughton B.A."/>
            <person name="Woo Y.H."/>
            <person name="Gao G."/>
            <person name="Schijlen E.G.W.M."/>
            <person name="Guo X."/>
            <person name="Momin A.A."/>
            <person name="Negrao S."/>
            <person name="Al-Babili S."/>
            <person name="Gehring C."/>
            <person name="Roessner U."/>
            <person name="Jung C."/>
            <person name="Murphy K."/>
            <person name="Arold S.T."/>
            <person name="Gojobori T."/>
            <person name="van der Linden C.G."/>
            <person name="van Loo E.N."/>
            <person name="Jellen E.N."/>
            <person name="Maughan P.J."/>
            <person name="Tester M."/>
        </authorList>
    </citation>
    <scope>NUCLEOTIDE SEQUENCE [LARGE SCALE GENOMIC DNA]</scope>
    <source>
        <strain evidence="15">cv. PI 614886</strain>
    </source>
</reference>
<evidence type="ECO:0000256" key="6">
    <source>
        <dbReference type="ARBA" id="ARBA00022679"/>
    </source>
</evidence>
<dbReference type="GO" id="GO:1990714">
    <property type="term" value="F:hydroxyproline O-galactosyltransferase activity"/>
    <property type="evidence" value="ECO:0007669"/>
    <property type="project" value="TreeGrafter"/>
</dbReference>
<evidence type="ECO:0000256" key="10">
    <source>
        <dbReference type="ARBA" id="ARBA00023034"/>
    </source>
</evidence>
<dbReference type="PANTHER" id="PTHR11214">
    <property type="entry name" value="BETA-1,3-N-ACETYLGLUCOSAMINYLTRANSFERASE"/>
    <property type="match status" value="1"/>
</dbReference>
<dbReference type="PROSITE" id="PS51304">
    <property type="entry name" value="GALECTIN"/>
    <property type="match status" value="1"/>
</dbReference>
<organism evidence="15 16">
    <name type="scientific">Chenopodium quinoa</name>
    <name type="common">Quinoa</name>
    <dbReference type="NCBI Taxonomy" id="63459"/>
    <lineage>
        <taxon>Eukaryota</taxon>
        <taxon>Viridiplantae</taxon>
        <taxon>Streptophyta</taxon>
        <taxon>Embryophyta</taxon>
        <taxon>Tracheophyta</taxon>
        <taxon>Spermatophyta</taxon>
        <taxon>Magnoliopsida</taxon>
        <taxon>eudicotyledons</taxon>
        <taxon>Gunneridae</taxon>
        <taxon>Pentapetalae</taxon>
        <taxon>Caryophyllales</taxon>
        <taxon>Chenopodiaceae</taxon>
        <taxon>Chenopodioideae</taxon>
        <taxon>Atripliceae</taxon>
        <taxon>Chenopodium</taxon>
    </lineage>
</organism>
<name>A0A803MB29_CHEQI</name>
<dbReference type="OrthoDB" id="2139606at2759"/>
<dbReference type="Gramene" id="AUR62026296-RA">
    <property type="protein sequence ID" value="AUR62026296-RA:cds"/>
    <property type="gene ID" value="AUR62026296"/>
</dbReference>
<evidence type="ECO:0000313" key="16">
    <source>
        <dbReference type="Proteomes" id="UP000596660"/>
    </source>
</evidence>
<dbReference type="GO" id="GO:0000139">
    <property type="term" value="C:Golgi membrane"/>
    <property type="evidence" value="ECO:0007669"/>
    <property type="project" value="UniProtKB-SubCell"/>
</dbReference>
<dbReference type="SMART" id="SM00276">
    <property type="entry name" value="GLECT"/>
    <property type="match status" value="1"/>
</dbReference>
<evidence type="ECO:0000256" key="13">
    <source>
        <dbReference type="SAM" id="Phobius"/>
    </source>
</evidence>
<dbReference type="RefSeq" id="XP_021731152.1">
    <property type="nucleotide sequence ID" value="XM_021875460.1"/>
</dbReference>
<evidence type="ECO:0000256" key="2">
    <source>
        <dbReference type="ARBA" id="ARBA00004323"/>
    </source>
</evidence>
<protein>
    <recommendedName>
        <fullName evidence="14">Galectin domain-containing protein</fullName>
    </recommendedName>
</protein>
<dbReference type="SMR" id="A0A803MB29"/>
<dbReference type="SMART" id="SM00908">
    <property type="entry name" value="Gal-bind_lectin"/>
    <property type="match status" value="1"/>
</dbReference>
<dbReference type="GO" id="GO:0030246">
    <property type="term" value="F:carbohydrate binding"/>
    <property type="evidence" value="ECO:0007669"/>
    <property type="project" value="InterPro"/>
</dbReference>
<dbReference type="Pfam" id="PF01762">
    <property type="entry name" value="Galactosyl_T"/>
    <property type="match status" value="1"/>
</dbReference>
<keyword evidence="6" id="KW-0808">Transferase</keyword>
<dbReference type="OMA" id="ELKNTWW"/>
<dbReference type="GO" id="GO:1901137">
    <property type="term" value="P:carbohydrate derivative biosynthetic process"/>
    <property type="evidence" value="ECO:0007669"/>
    <property type="project" value="UniProtKB-ARBA"/>
</dbReference>
<reference evidence="15" key="2">
    <citation type="submission" date="2021-03" db="UniProtKB">
        <authorList>
            <consortium name="EnsemblPlants"/>
        </authorList>
    </citation>
    <scope>IDENTIFICATION</scope>
</reference>
<dbReference type="PANTHER" id="PTHR11214:SF286">
    <property type="entry name" value="HYDROXYPROLINE O-GALACTOSYLTRANSFERASE GALT4"/>
    <property type="match status" value="1"/>
</dbReference>
<evidence type="ECO:0000256" key="9">
    <source>
        <dbReference type="ARBA" id="ARBA00022989"/>
    </source>
</evidence>
<keyword evidence="5" id="KW-0328">Glycosyltransferase</keyword>
<comment type="subcellular location">
    <subcellularLocation>
        <location evidence="2">Golgi apparatus membrane</location>
        <topology evidence="2">Single-pass type II membrane protein</topology>
    </subcellularLocation>
</comment>
<evidence type="ECO:0000256" key="7">
    <source>
        <dbReference type="ARBA" id="ARBA00022692"/>
    </source>
</evidence>
<dbReference type="AlphaFoldDB" id="A0A803MB29"/>
<evidence type="ECO:0000259" key="14">
    <source>
        <dbReference type="PROSITE" id="PS51304"/>
    </source>
</evidence>
<evidence type="ECO:0000313" key="15">
    <source>
        <dbReference type="EnsemblPlants" id="AUR62026296-RA:cds"/>
    </source>
</evidence>
<comment type="cofactor">
    <cofactor evidence="1">
        <name>Mn(2+)</name>
        <dbReference type="ChEBI" id="CHEBI:29035"/>
    </cofactor>
</comment>
<keyword evidence="12" id="KW-0464">Manganese</keyword>
<dbReference type="InterPro" id="IPR013320">
    <property type="entry name" value="ConA-like_dom_sf"/>
</dbReference>
<proteinExistence type="inferred from homology"/>
<sequence>MMKRASHNNNKVDSVVIVSRLKSLHLLMVLVFVYFFLMTTQFPVLFRFLGNQHDFPTRFVDDSARADKPPRILSRLDFRARDCDNSSIYKTAMQAWVVGSELWAQLKGKPNEAHEVSSAVSPGNETAAFRCPEKVSVGESEFNGMVGLPCGLTIGSHVTVVGRPKKAHKEKEPKISLGKDVMVSQFMVELRKEKVVRGEEAARFLHFNPRIKGDWSDKPVIEMNHCYRGQWGNAVRCEGWRSPFNEETVDGQVKCEKWIRDDANDFEESKASLWLDRLMGRRKKIDLDWPFPFLEEKFFVLTITAGLEGYHISVNGRHLTSFAYRNGFDLEDAMILRVYGDVDVHSAFTASLPTSHPSVAPERHLEMSSEWKARPLPYEPVDLFIGVISAGDHFAERMAVRKSWMQHYLVKSSIVVARFFVALHERDTINVELRKEAEFFGDIIIVPYLDNYDLVVLKTLAICEYGVNFLSTKYIMKCDDDTFVRVDAVIEEARRVNSGKSLYVGKINYYHTPLRTGKWAVTYEEWPDEIYPPYADGPGYIVSSDIARFIVTEYQKDRLRLFKMEDVSMGMWVEKFNSSSPVEYLHNSHFHQSGCFDDYYTAHYQSPKQLICLWERLQSEGKPICCNL</sequence>
<dbReference type="InterPro" id="IPR002659">
    <property type="entry name" value="Glyco_trans_31"/>
</dbReference>
<keyword evidence="7 13" id="KW-0812">Transmembrane</keyword>
<evidence type="ECO:0000256" key="5">
    <source>
        <dbReference type="ARBA" id="ARBA00022676"/>
    </source>
</evidence>
<feature type="transmembrane region" description="Helical" evidence="13">
    <location>
        <begin position="26"/>
        <end position="49"/>
    </location>
</feature>
<comment type="similarity">
    <text evidence="4">Belongs to the glycosyltransferase 31 family.</text>
</comment>
<evidence type="ECO:0000256" key="4">
    <source>
        <dbReference type="ARBA" id="ARBA00008661"/>
    </source>
</evidence>